<feature type="compositionally biased region" description="Basic and acidic residues" evidence="2">
    <location>
        <begin position="123"/>
        <end position="133"/>
    </location>
</feature>
<organism evidence="4 5">
    <name type="scientific">Drosophila hydei</name>
    <name type="common">Fruit fly</name>
    <dbReference type="NCBI Taxonomy" id="7224"/>
    <lineage>
        <taxon>Eukaryota</taxon>
        <taxon>Metazoa</taxon>
        <taxon>Ecdysozoa</taxon>
        <taxon>Arthropoda</taxon>
        <taxon>Hexapoda</taxon>
        <taxon>Insecta</taxon>
        <taxon>Pterygota</taxon>
        <taxon>Neoptera</taxon>
        <taxon>Endopterygota</taxon>
        <taxon>Diptera</taxon>
        <taxon>Brachycera</taxon>
        <taxon>Muscomorpha</taxon>
        <taxon>Ephydroidea</taxon>
        <taxon>Drosophilidae</taxon>
        <taxon>Drosophila</taxon>
    </lineage>
</organism>
<feature type="domain" description="CCDC174 alpha/beta GRSR" evidence="3">
    <location>
        <begin position="167"/>
        <end position="194"/>
    </location>
</feature>
<sequence>MNDPNKAITVNLSSLLSLKAELQRKQHEVKLAKEINTSANKFKPSKIYSNNEKSKASSSNKDGNYTEISRKGNVKVYESEDYGQLDKSRRVLEAKSKYYERMTISGGGLNVDDNCLVMFNRKHQEQKNDEKQQQQDPVPHNRLSESSSGTSEDEGNAAAGHDDDDEVEYTDCLGRTRTCLRKDLREALRRDKQLADSMPERLDQTKANWLIDTKGTHDSDTDADDDEPSYGPKHTESVYSEALSTMTKHDEQRVNWERKEQENFDKPDVHYQDVFFDEARTHGVGYYAFSTDETERTQQQRELEEARKETQAEQKRRDDLRAERDRIIANRVLAAKNRIRARNGLPAISKEEYEQAQKLKAAEAEIEAREREREQTAKEEKLAAQKAADEAEREKLRKDHVRDWDRDKSGMAKKQDDDDEQLSAPVEWQYKPERQPMSQAQWNEQQRAVRRPEFAPVPETEATPKRLNFSSMPPPMQWCSSDQEFSSYHSTRREKQFQRRNYTKSSDEPNEAEEPISSTSNHDQNQGVTIPPPACLMEGFSGPPASKRTKSQAELERSIEEGLRFLRESCDKGVLGGKASWTSKADY</sequence>
<feature type="compositionally biased region" description="Polar residues" evidence="2">
    <location>
        <begin position="436"/>
        <end position="446"/>
    </location>
</feature>
<dbReference type="InterPro" id="IPR025066">
    <property type="entry name" value="CCDC174-like"/>
</dbReference>
<dbReference type="RefSeq" id="XP_023173654.2">
    <property type="nucleotide sequence ID" value="XM_023317886.2"/>
</dbReference>
<feature type="compositionally biased region" description="Polar residues" evidence="2">
    <location>
        <begin position="478"/>
        <end position="489"/>
    </location>
</feature>
<dbReference type="InterPro" id="IPR057464">
    <property type="entry name" value="CCDC174_GRSR"/>
</dbReference>
<dbReference type="KEGG" id="dhe:111601354"/>
<dbReference type="PANTHER" id="PTHR15885:SF1">
    <property type="entry name" value="COILED-COIL DOMAIN-CONTAINING PROTEIN 174"/>
    <property type="match status" value="1"/>
</dbReference>
<feature type="region of interest" description="Disordered" evidence="2">
    <location>
        <begin position="123"/>
        <end position="165"/>
    </location>
</feature>
<evidence type="ECO:0000313" key="4">
    <source>
        <dbReference type="Proteomes" id="UP000504633"/>
    </source>
</evidence>
<feature type="compositionally biased region" description="Polar residues" evidence="2">
    <location>
        <begin position="516"/>
        <end position="528"/>
    </location>
</feature>
<feature type="compositionally biased region" description="Basic and acidic residues" evidence="2">
    <location>
        <begin position="358"/>
        <end position="416"/>
    </location>
</feature>
<feature type="region of interest" description="Disordered" evidence="2">
    <location>
        <begin position="358"/>
        <end position="555"/>
    </location>
</feature>
<evidence type="ECO:0000256" key="1">
    <source>
        <dbReference type="ARBA" id="ARBA00023054"/>
    </source>
</evidence>
<proteinExistence type="predicted"/>
<dbReference type="AlphaFoldDB" id="A0A6J1M9N2"/>
<dbReference type="PANTHER" id="PTHR15885">
    <property type="entry name" value="COILED-COIL DOMAIN-CONTAINING PROTEIN 174"/>
    <property type="match status" value="1"/>
</dbReference>
<keyword evidence="1" id="KW-0175">Coiled coil</keyword>
<reference evidence="5" key="1">
    <citation type="submission" date="2025-08" db="UniProtKB">
        <authorList>
            <consortium name="RefSeq"/>
        </authorList>
    </citation>
    <scope>IDENTIFICATION</scope>
    <source>
        <strain evidence="5">15085-1641.00</strain>
        <tissue evidence="5">Whole body</tissue>
    </source>
</reference>
<accession>A0A6J1M9N2</accession>
<dbReference type="OMA" id="MSQEQWN"/>
<dbReference type="GeneID" id="111601354"/>
<evidence type="ECO:0000259" key="3">
    <source>
        <dbReference type="Pfam" id="PF25449"/>
    </source>
</evidence>
<dbReference type="GO" id="GO:0005634">
    <property type="term" value="C:nucleus"/>
    <property type="evidence" value="ECO:0007669"/>
    <property type="project" value="TreeGrafter"/>
</dbReference>
<feature type="region of interest" description="Disordered" evidence="2">
    <location>
        <begin position="40"/>
        <end position="66"/>
    </location>
</feature>
<feature type="region of interest" description="Disordered" evidence="2">
    <location>
        <begin position="212"/>
        <end position="235"/>
    </location>
</feature>
<keyword evidence="4" id="KW-1185">Reference proteome</keyword>
<evidence type="ECO:0000313" key="5">
    <source>
        <dbReference type="RefSeq" id="XP_023173654.2"/>
    </source>
</evidence>
<name>A0A6J1M9N2_DROHY</name>
<feature type="region of interest" description="Disordered" evidence="2">
    <location>
        <begin position="290"/>
        <end position="319"/>
    </location>
</feature>
<dbReference type="OrthoDB" id="333551at2759"/>
<evidence type="ECO:0000256" key="2">
    <source>
        <dbReference type="SAM" id="MobiDB-lite"/>
    </source>
</evidence>
<protein>
    <submittedName>
        <fullName evidence="5">Coiled-coil domain-containing protein 174</fullName>
    </submittedName>
</protein>
<dbReference type="Pfam" id="PF13300">
    <property type="entry name" value="DUF4078"/>
    <property type="match status" value="1"/>
</dbReference>
<dbReference type="Proteomes" id="UP000504633">
    <property type="component" value="Unplaced"/>
</dbReference>
<dbReference type="Pfam" id="PF25449">
    <property type="entry name" value="CCDC174_GRSR"/>
    <property type="match status" value="1"/>
</dbReference>
<feature type="compositionally biased region" description="Basic and acidic residues" evidence="2">
    <location>
        <begin position="293"/>
        <end position="319"/>
    </location>
</feature>
<gene>
    <name evidence="5" type="primary">LOC111601354</name>
</gene>